<dbReference type="Gene3D" id="3.40.800.10">
    <property type="entry name" value="Ureohydrolase domain"/>
    <property type="match status" value="1"/>
</dbReference>
<comment type="cofactor">
    <cofactor evidence="4">
        <name>Mn(2+)</name>
        <dbReference type="ChEBI" id="CHEBI:29035"/>
    </cofactor>
    <text evidence="4">Binds 2 manganese ions per subunit.</text>
</comment>
<feature type="binding site" evidence="4">
    <location>
        <position position="222"/>
    </location>
    <ligand>
        <name>Mn(2+)</name>
        <dbReference type="ChEBI" id="CHEBI:29035"/>
        <label>1</label>
    </ligand>
</feature>
<dbReference type="NCBIfam" id="TIGR01230">
    <property type="entry name" value="agmatinase"/>
    <property type="match status" value="1"/>
</dbReference>
<evidence type="ECO:0000256" key="2">
    <source>
        <dbReference type="ARBA" id="ARBA00022723"/>
    </source>
</evidence>
<keyword evidence="4" id="KW-0464">Manganese</keyword>
<feature type="binding site" evidence="4">
    <location>
        <position position="136"/>
    </location>
    <ligand>
        <name>Mn(2+)</name>
        <dbReference type="ChEBI" id="CHEBI:29035"/>
        <label>1</label>
    </ligand>
</feature>
<dbReference type="PANTHER" id="PTHR11358:SF26">
    <property type="entry name" value="GUANIDINO ACID HYDROLASE, MITOCHONDRIAL"/>
    <property type="match status" value="1"/>
</dbReference>
<dbReference type="GO" id="GO:0008783">
    <property type="term" value="F:agmatinase activity"/>
    <property type="evidence" value="ECO:0007669"/>
    <property type="project" value="TreeGrafter"/>
</dbReference>
<evidence type="ECO:0000256" key="3">
    <source>
        <dbReference type="ARBA" id="ARBA00022801"/>
    </source>
</evidence>
<dbReference type="InterPro" id="IPR006035">
    <property type="entry name" value="Ureohydrolase"/>
</dbReference>
<feature type="binding site" evidence="4">
    <location>
        <position position="109"/>
    </location>
    <ligand>
        <name>Mn(2+)</name>
        <dbReference type="ChEBI" id="CHEBI:29035"/>
        <label>1</label>
    </ligand>
</feature>
<dbReference type="SUPFAM" id="SSF52768">
    <property type="entry name" value="Arginase/deacetylase"/>
    <property type="match status" value="1"/>
</dbReference>
<sequence length="297" mass="31709">MLPTFSLPPRFLGGCASDPGTATFCIAGIPFDLGVTNRSGAREGPQAVRRASRMLADGANPAGWSDPAQMSIADLGDFSLALGDIPRSLEMIEQQAAGIGHLLAVGGDHTITLALLRALVKRTGPVGLVHFDAHIDTWPDNFGQKLAHGSPFFHALREGLVDPRRMIQIGIRSPMPREVYDWTVGQGVTIVTAEQVHAQGPQWVAEAIGRVVGEGLTYLSFDIDAIDPGQAPGTGTPEVGGLFTWQVMAILRRLAGLRFVGMDVVEVAPAYDVSEITALAAASILWQYLTLRPLDKL</sequence>
<evidence type="ECO:0000313" key="6">
    <source>
        <dbReference type="EMBL" id="BAE49904.1"/>
    </source>
</evidence>
<feature type="binding site" evidence="4">
    <location>
        <position position="134"/>
    </location>
    <ligand>
        <name>Mn(2+)</name>
        <dbReference type="ChEBI" id="CHEBI:29035"/>
        <label>1</label>
    </ligand>
</feature>
<dbReference type="Pfam" id="PF00491">
    <property type="entry name" value="Arginase"/>
    <property type="match status" value="1"/>
</dbReference>
<reference evidence="6 7" key="1">
    <citation type="journal article" date="2005" name="DNA Res.">
        <title>Complete genome sequence of the facultative anaerobic magnetotactic bacterium Magnetospirillum sp. strain AMB-1.</title>
        <authorList>
            <person name="Matsunaga T."/>
            <person name="Okamura Y."/>
            <person name="Fukuda Y."/>
            <person name="Wahyudi A.T."/>
            <person name="Murase Y."/>
            <person name="Takeyama H."/>
        </authorList>
    </citation>
    <scope>NUCLEOTIDE SEQUENCE [LARGE SCALE GENOMIC DNA]</scope>
    <source>
        <strain evidence="7">ATCC 700264 / AMB-1</strain>
    </source>
</reference>
<dbReference type="PROSITE" id="PS01053">
    <property type="entry name" value="ARGINASE_1"/>
    <property type="match status" value="1"/>
</dbReference>
<comment type="similarity">
    <text evidence="1">Belongs to the arginase family. Agmatinase subfamily.</text>
</comment>
<dbReference type="EMBL" id="AP007255">
    <property type="protein sequence ID" value="BAE49904.1"/>
    <property type="molecule type" value="Genomic_DNA"/>
</dbReference>
<dbReference type="NCBIfam" id="NF002564">
    <property type="entry name" value="PRK02190.1"/>
    <property type="match status" value="1"/>
</dbReference>
<evidence type="ECO:0000313" key="7">
    <source>
        <dbReference type="Proteomes" id="UP000007058"/>
    </source>
</evidence>
<dbReference type="Proteomes" id="UP000007058">
    <property type="component" value="Chromosome"/>
</dbReference>
<dbReference type="KEGG" id="mag:amb1100"/>
<evidence type="ECO:0000256" key="4">
    <source>
        <dbReference type="PIRSR" id="PIRSR036979-1"/>
    </source>
</evidence>
<dbReference type="RefSeq" id="WP_011383513.1">
    <property type="nucleotide sequence ID" value="NC_007626.1"/>
</dbReference>
<protein>
    <submittedName>
        <fullName evidence="6">Arginase/agmatinase/formimionoglutamate hydrolase</fullName>
    </submittedName>
</protein>
<dbReference type="OrthoDB" id="9788689at2"/>
<dbReference type="CDD" id="cd11592">
    <property type="entry name" value="Agmatinase_PAH"/>
    <property type="match status" value="1"/>
</dbReference>
<feature type="binding site" evidence="4">
    <location>
        <position position="132"/>
    </location>
    <ligand>
        <name>Mn(2+)</name>
        <dbReference type="ChEBI" id="CHEBI:29035"/>
        <label>1</label>
    </ligand>
</feature>
<evidence type="ECO:0000256" key="5">
    <source>
        <dbReference type="RuleBase" id="RU003684"/>
    </source>
</evidence>
<dbReference type="HOGENOM" id="CLU_039478_0_0_5"/>
<dbReference type="InterPro" id="IPR005925">
    <property type="entry name" value="Agmatinase-rel"/>
</dbReference>
<accession>Q2W8C1</accession>
<dbReference type="GO" id="GO:0046872">
    <property type="term" value="F:metal ion binding"/>
    <property type="evidence" value="ECO:0007669"/>
    <property type="project" value="UniProtKB-KW"/>
</dbReference>
<dbReference type="AlphaFoldDB" id="Q2W8C1"/>
<dbReference type="PIRSF" id="PIRSF036979">
    <property type="entry name" value="Arginase"/>
    <property type="match status" value="1"/>
</dbReference>
<dbReference type="PROSITE" id="PS51409">
    <property type="entry name" value="ARGINASE_2"/>
    <property type="match status" value="1"/>
</dbReference>
<dbReference type="InterPro" id="IPR023696">
    <property type="entry name" value="Ureohydrolase_dom_sf"/>
</dbReference>
<dbReference type="PANTHER" id="PTHR11358">
    <property type="entry name" value="ARGINASE/AGMATINASE"/>
    <property type="match status" value="1"/>
</dbReference>
<name>Q2W8C1_PARM1</name>
<proteinExistence type="inferred from homology"/>
<feature type="binding site" evidence="4">
    <location>
        <position position="224"/>
    </location>
    <ligand>
        <name>Mn(2+)</name>
        <dbReference type="ChEBI" id="CHEBI:29035"/>
        <label>1</label>
    </ligand>
</feature>
<dbReference type="PRINTS" id="PR00116">
    <property type="entry name" value="ARGINASE"/>
</dbReference>
<keyword evidence="7" id="KW-1185">Reference proteome</keyword>
<gene>
    <name evidence="6" type="ordered locus">amb1100</name>
</gene>
<dbReference type="InterPro" id="IPR020855">
    <property type="entry name" value="Ureohydrolase_Mn_BS"/>
</dbReference>
<evidence type="ECO:0000256" key="1">
    <source>
        <dbReference type="ARBA" id="ARBA00009227"/>
    </source>
</evidence>
<keyword evidence="3 5" id="KW-0378">Hydrolase</keyword>
<organism evidence="6 7">
    <name type="scientific">Paramagnetospirillum magneticum (strain ATCC 700264 / AMB-1)</name>
    <name type="common">Magnetospirillum magneticum</name>
    <dbReference type="NCBI Taxonomy" id="342108"/>
    <lineage>
        <taxon>Bacteria</taxon>
        <taxon>Pseudomonadati</taxon>
        <taxon>Pseudomonadota</taxon>
        <taxon>Alphaproteobacteria</taxon>
        <taxon>Rhodospirillales</taxon>
        <taxon>Magnetospirillaceae</taxon>
        <taxon>Paramagnetospirillum</taxon>
    </lineage>
</organism>
<keyword evidence="2 4" id="KW-0479">Metal-binding</keyword>
<dbReference type="STRING" id="342108.amb1100"/>
<dbReference type="GO" id="GO:0033389">
    <property type="term" value="P:putrescine biosynthetic process from arginine, via agmatine"/>
    <property type="evidence" value="ECO:0007669"/>
    <property type="project" value="TreeGrafter"/>
</dbReference>